<reference evidence="2" key="1">
    <citation type="submission" date="2020-03" db="EMBL/GenBank/DDBJ databases">
        <title>The deep terrestrial virosphere.</title>
        <authorList>
            <person name="Holmfeldt K."/>
            <person name="Nilsson E."/>
            <person name="Simone D."/>
            <person name="Lopez-Fernandez M."/>
            <person name="Wu X."/>
            <person name="de Brujin I."/>
            <person name="Lundin D."/>
            <person name="Andersson A."/>
            <person name="Bertilsson S."/>
            <person name="Dopson M."/>
        </authorList>
    </citation>
    <scope>NUCLEOTIDE SEQUENCE</scope>
    <source>
        <strain evidence="5">MM415A00093</strain>
        <strain evidence="3">MM415B00143</strain>
        <strain evidence="2">TM448A00087</strain>
        <strain evidence="4">TM448B00099</strain>
    </source>
</reference>
<accession>A0A6H1Z9A2</accession>
<dbReference type="SMART" id="SM00891">
    <property type="entry name" value="ERCC4"/>
    <property type="match status" value="1"/>
</dbReference>
<dbReference type="InterPro" id="IPR011335">
    <property type="entry name" value="Restrct_endonuc-II-like"/>
</dbReference>
<dbReference type="GO" id="GO:0006259">
    <property type="term" value="P:DNA metabolic process"/>
    <property type="evidence" value="ECO:0007669"/>
    <property type="project" value="UniProtKB-ARBA"/>
</dbReference>
<dbReference type="Gene3D" id="3.40.50.10130">
    <property type="match status" value="1"/>
</dbReference>
<dbReference type="SUPFAM" id="SSF52980">
    <property type="entry name" value="Restriction endonuclease-like"/>
    <property type="match status" value="1"/>
</dbReference>
<gene>
    <name evidence="5" type="ORF">MM415A00093_0053</name>
    <name evidence="3" type="ORF">MM415B00143_0061</name>
    <name evidence="2" type="ORF">TM448A00087_0051</name>
    <name evidence="4" type="ORF">TM448B00099_0034</name>
</gene>
<evidence type="ECO:0000259" key="1">
    <source>
        <dbReference type="SMART" id="SM00891"/>
    </source>
</evidence>
<dbReference type="EMBL" id="MT145187">
    <property type="protein sequence ID" value="QJI04560.1"/>
    <property type="molecule type" value="Genomic_DNA"/>
</dbReference>
<dbReference type="InterPro" id="IPR006166">
    <property type="entry name" value="ERCC4_domain"/>
</dbReference>
<feature type="domain" description="ERCC4" evidence="1">
    <location>
        <begin position="26"/>
        <end position="108"/>
    </location>
</feature>
<dbReference type="EMBL" id="MT143973">
    <property type="protein sequence ID" value="QJA44118.1"/>
    <property type="molecule type" value="Genomic_DNA"/>
</dbReference>
<evidence type="ECO:0000313" key="4">
    <source>
        <dbReference type="EMBL" id="QJH93558.1"/>
    </source>
</evidence>
<dbReference type="EMBL" id="MT144589">
    <property type="protein sequence ID" value="QJH93558.1"/>
    <property type="molecule type" value="Genomic_DNA"/>
</dbReference>
<evidence type="ECO:0000313" key="5">
    <source>
        <dbReference type="EMBL" id="QJI04560.1"/>
    </source>
</evidence>
<dbReference type="GO" id="GO:0003677">
    <property type="term" value="F:DNA binding"/>
    <property type="evidence" value="ECO:0007669"/>
    <property type="project" value="InterPro"/>
</dbReference>
<dbReference type="AlphaFoldDB" id="A0A6H1Z9A2"/>
<name>A0A6H1Z9A2_9ZZZZ</name>
<evidence type="ECO:0000313" key="2">
    <source>
        <dbReference type="EMBL" id="QJA44118.1"/>
    </source>
</evidence>
<proteinExistence type="predicted"/>
<sequence>MRIKLPNESKIGTIPKFEFSFPNGFILIIDTRENDNLFKRPPKGLTVVRDTLDAGDYSVRGFERSIVVERKSLPDFLGSIGHDRERFKKELDKLRDYERKWVFLEAAHEECLSYNQYSQMHPNAVRQTIASIEIRYGVPFYFQASRHSMERYLLDLFTKFYRVKRGE</sequence>
<dbReference type="EMBL" id="MT141577">
    <property type="protein sequence ID" value="QJA67910.1"/>
    <property type="molecule type" value="Genomic_DNA"/>
</dbReference>
<protein>
    <submittedName>
        <fullName evidence="2">Putative nuclease</fullName>
    </submittedName>
</protein>
<dbReference type="GO" id="GO:0004518">
    <property type="term" value="F:nuclease activity"/>
    <property type="evidence" value="ECO:0007669"/>
    <property type="project" value="InterPro"/>
</dbReference>
<evidence type="ECO:0000313" key="3">
    <source>
        <dbReference type="EMBL" id="QJA67910.1"/>
    </source>
</evidence>
<organism evidence="2">
    <name type="scientific">viral metagenome</name>
    <dbReference type="NCBI Taxonomy" id="1070528"/>
    <lineage>
        <taxon>unclassified sequences</taxon>
        <taxon>metagenomes</taxon>
        <taxon>organismal metagenomes</taxon>
    </lineage>
</organism>
<dbReference type="Pfam" id="PF02732">
    <property type="entry name" value="ERCC4"/>
    <property type="match status" value="1"/>
</dbReference>